<proteinExistence type="predicted"/>
<feature type="compositionally biased region" description="Basic residues" evidence="1">
    <location>
        <begin position="24"/>
        <end position="35"/>
    </location>
</feature>
<reference evidence="2 3" key="1">
    <citation type="submission" date="2024-03" db="EMBL/GenBank/DDBJ databases">
        <title>Complete genome sequence of the green alga Chloropicon roscoffensis RCC1871.</title>
        <authorList>
            <person name="Lemieux C."/>
            <person name="Pombert J.-F."/>
            <person name="Otis C."/>
            <person name="Turmel M."/>
        </authorList>
    </citation>
    <scope>NUCLEOTIDE SEQUENCE [LARGE SCALE GENOMIC DNA]</scope>
    <source>
        <strain evidence="2 3">RCC1871</strain>
    </source>
</reference>
<accession>A0AAX4PH34</accession>
<organism evidence="2 3">
    <name type="scientific">Chloropicon roscoffensis</name>
    <dbReference type="NCBI Taxonomy" id="1461544"/>
    <lineage>
        <taxon>Eukaryota</taxon>
        <taxon>Viridiplantae</taxon>
        <taxon>Chlorophyta</taxon>
        <taxon>Chloropicophyceae</taxon>
        <taxon>Chloropicales</taxon>
        <taxon>Chloropicaceae</taxon>
        <taxon>Chloropicon</taxon>
    </lineage>
</organism>
<dbReference type="CDD" id="cd09917">
    <property type="entry name" value="F-box_SF"/>
    <property type="match status" value="1"/>
</dbReference>
<evidence type="ECO:0000313" key="3">
    <source>
        <dbReference type="Proteomes" id="UP001472866"/>
    </source>
</evidence>
<feature type="region of interest" description="Disordered" evidence="1">
    <location>
        <begin position="1"/>
        <end position="45"/>
    </location>
</feature>
<name>A0AAX4PH34_9CHLO</name>
<feature type="compositionally biased region" description="Basic residues" evidence="1">
    <location>
        <begin position="1"/>
        <end position="11"/>
    </location>
</feature>
<gene>
    <name evidence="2" type="ORF">HKI87_12g71030</name>
</gene>
<evidence type="ECO:0000256" key="1">
    <source>
        <dbReference type="SAM" id="MobiDB-lite"/>
    </source>
</evidence>
<protein>
    <recommendedName>
        <fullName evidence="4">F-box domain-containing protein</fullName>
    </recommendedName>
</protein>
<dbReference type="EMBL" id="CP151512">
    <property type="protein sequence ID" value="WZN65543.1"/>
    <property type="molecule type" value="Genomic_DNA"/>
</dbReference>
<dbReference type="SUPFAM" id="SSF81383">
    <property type="entry name" value="F-box domain"/>
    <property type="match status" value="1"/>
</dbReference>
<evidence type="ECO:0000313" key="2">
    <source>
        <dbReference type="EMBL" id="WZN65543.1"/>
    </source>
</evidence>
<dbReference type="Proteomes" id="UP001472866">
    <property type="component" value="Chromosome 12"/>
</dbReference>
<dbReference type="AlphaFoldDB" id="A0AAX4PH34"/>
<dbReference type="InterPro" id="IPR036047">
    <property type="entry name" value="F-box-like_dom_sf"/>
</dbReference>
<keyword evidence="3" id="KW-1185">Reference proteome</keyword>
<evidence type="ECO:0008006" key="4">
    <source>
        <dbReference type="Google" id="ProtNLM"/>
    </source>
</evidence>
<sequence>MVFTRSRRKGSRPSGVDESASAISKRRSKRSKRSKGNQLGRAGGSLKAALRRQKEALLALENAEWALIVAQRTRDKAERALWSADEKVNTLRMAELPRDIWQKIVDEYLHPNDMFAFAMTCKFFRDTTKDLGKKMETNLKARRLLKLRKSGKMASHSMGWFLWVWDTGSYLLEHPALLNYAAFQGSVEILSWLQEEMPDRQLNEDTGRWAGMGGSVEILEYLKGEEYEFREDACRGAARGGHLKALKWFRQQLLLKPIRQRLVGVVMVVYH</sequence>